<evidence type="ECO:0000313" key="1">
    <source>
        <dbReference type="EMBL" id="RZB86439.1"/>
    </source>
</evidence>
<reference evidence="1 2" key="1">
    <citation type="submission" date="2018-09" db="EMBL/GenBank/DDBJ databases">
        <title>A high-quality reference genome of wild soybean provides a powerful tool to mine soybean genomes.</title>
        <authorList>
            <person name="Xie M."/>
            <person name="Chung C.Y.L."/>
            <person name="Li M.-W."/>
            <person name="Wong F.-L."/>
            <person name="Chan T.-F."/>
            <person name="Lam H.-M."/>
        </authorList>
    </citation>
    <scope>NUCLEOTIDE SEQUENCE [LARGE SCALE GENOMIC DNA]</scope>
    <source>
        <strain evidence="2">cv. W05</strain>
        <tissue evidence="1">Hypocotyl of etiolated seedlings</tissue>
    </source>
</reference>
<protein>
    <submittedName>
        <fullName evidence="1">Uncharacterized protein</fullName>
    </submittedName>
</protein>
<gene>
    <name evidence="1" type="ORF">D0Y65_026478</name>
</gene>
<sequence>MTYVLEALELEDTIKNFDCRNSTKWEYNSSIKSAQTGRLGSLFDTLGNNENYW</sequence>
<dbReference type="AlphaFoldDB" id="A0A445IK63"/>
<dbReference type="Proteomes" id="UP000289340">
    <property type="component" value="Chromosome 10"/>
</dbReference>
<comment type="caution">
    <text evidence="1">The sequence shown here is derived from an EMBL/GenBank/DDBJ whole genome shotgun (WGS) entry which is preliminary data.</text>
</comment>
<organism evidence="1 2">
    <name type="scientific">Glycine soja</name>
    <name type="common">Wild soybean</name>
    <dbReference type="NCBI Taxonomy" id="3848"/>
    <lineage>
        <taxon>Eukaryota</taxon>
        <taxon>Viridiplantae</taxon>
        <taxon>Streptophyta</taxon>
        <taxon>Embryophyta</taxon>
        <taxon>Tracheophyta</taxon>
        <taxon>Spermatophyta</taxon>
        <taxon>Magnoliopsida</taxon>
        <taxon>eudicotyledons</taxon>
        <taxon>Gunneridae</taxon>
        <taxon>Pentapetalae</taxon>
        <taxon>rosids</taxon>
        <taxon>fabids</taxon>
        <taxon>Fabales</taxon>
        <taxon>Fabaceae</taxon>
        <taxon>Papilionoideae</taxon>
        <taxon>50 kb inversion clade</taxon>
        <taxon>NPAAA clade</taxon>
        <taxon>indigoferoid/millettioid clade</taxon>
        <taxon>Phaseoleae</taxon>
        <taxon>Glycine</taxon>
        <taxon>Glycine subgen. Soja</taxon>
    </lineage>
</organism>
<proteinExistence type="predicted"/>
<keyword evidence="2" id="KW-1185">Reference proteome</keyword>
<dbReference type="EMBL" id="QZWG01000010">
    <property type="protein sequence ID" value="RZB86439.1"/>
    <property type="molecule type" value="Genomic_DNA"/>
</dbReference>
<evidence type="ECO:0000313" key="2">
    <source>
        <dbReference type="Proteomes" id="UP000289340"/>
    </source>
</evidence>
<accession>A0A445IK63</accession>
<name>A0A445IK63_GLYSO</name>